<evidence type="ECO:0000259" key="2">
    <source>
        <dbReference type="SMART" id="SM00922"/>
    </source>
</evidence>
<protein>
    <submittedName>
        <fullName evidence="3">D-galactonate dehydratase</fullName>
        <ecNumber evidence="3">4.2.1.6</ecNumber>
    </submittedName>
</protein>
<dbReference type="Proteomes" id="UP000315647">
    <property type="component" value="Chromosome"/>
</dbReference>
<keyword evidence="4" id="KW-1185">Reference proteome</keyword>
<dbReference type="SFLD" id="SFLDG00179">
    <property type="entry name" value="mandelate_racemase"/>
    <property type="match status" value="1"/>
</dbReference>
<dbReference type="SUPFAM" id="SSF51604">
    <property type="entry name" value="Enolase C-terminal domain-like"/>
    <property type="match status" value="1"/>
</dbReference>
<evidence type="ECO:0000313" key="4">
    <source>
        <dbReference type="Proteomes" id="UP000315647"/>
    </source>
</evidence>
<dbReference type="GO" id="GO:0008869">
    <property type="term" value="F:galactonate dehydratase activity"/>
    <property type="evidence" value="ECO:0007669"/>
    <property type="project" value="UniProtKB-EC"/>
</dbReference>
<dbReference type="PANTHER" id="PTHR48080">
    <property type="entry name" value="D-GALACTONATE DEHYDRATASE-RELATED"/>
    <property type="match status" value="1"/>
</dbReference>
<dbReference type="AlphaFoldDB" id="A0A517QCZ1"/>
<dbReference type="Gene3D" id="3.30.390.10">
    <property type="entry name" value="Enolase-like, N-terminal domain"/>
    <property type="match status" value="1"/>
</dbReference>
<dbReference type="EC" id="4.2.1.6" evidence="3"/>
<dbReference type="EMBL" id="CP037421">
    <property type="protein sequence ID" value="QDT29497.1"/>
    <property type="molecule type" value="Genomic_DNA"/>
</dbReference>
<reference evidence="3 4" key="1">
    <citation type="submission" date="2019-03" db="EMBL/GenBank/DDBJ databases">
        <title>Deep-cultivation of Planctomycetes and their phenomic and genomic characterization uncovers novel biology.</title>
        <authorList>
            <person name="Wiegand S."/>
            <person name="Jogler M."/>
            <person name="Boedeker C."/>
            <person name="Pinto D."/>
            <person name="Vollmers J."/>
            <person name="Rivas-Marin E."/>
            <person name="Kohn T."/>
            <person name="Peeters S.H."/>
            <person name="Heuer A."/>
            <person name="Rast P."/>
            <person name="Oberbeckmann S."/>
            <person name="Bunk B."/>
            <person name="Jeske O."/>
            <person name="Meyerdierks A."/>
            <person name="Storesund J.E."/>
            <person name="Kallscheuer N."/>
            <person name="Luecker S."/>
            <person name="Lage O.M."/>
            <person name="Pohl T."/>
            <person name="Merkel B.J."/>
            <person name="Hornburger P."/>
            <person name="Mueller R.-W."/>
            <person name="Bruemmer F."/>
            <person name="Labrenz M."/>
            <person name="Spormann A.M."/>
            <person name="Op den Camp H."/>
            <person name="Overmann J."/>
            <person name="Amann R."/>
            <person name="Jetten M.S.M."/>
            <person name="Mascher T."/>
            <person name="Medema M.H."/>
            <person name="Devos D.P."/>
            <person name="Kaster A.-K."/>
            <person name="Ovreas L."/>
            <person name="Rohde M."/>
            <person name="Galperin M.Y."/>
            <person name="Jogler C."/>
        </authorList>
    </citation>
    <scope>NUCLEOTIDE SEQUENCE [LARGE SCALE GENOMIC DNA]</scope>
    <source>
        <strain evidence="3 4">Enr10</strain>
    </source>
</reference>
<dbReference type="InterPro" id="IPR013342">
    <property type="entry name" value="Mandelate_racemase_C"/>
</dbReference>
<dbReference type="GO" id="GO:0009063">
    <property type="term" value="P:amino acid catabolic process"/>
    <property type="evidence" value="ECO:0007669"/>
    <property type="project" value="InterPro"/>
</dbReference>
<dbReference type="SMART" id="SM00922">
    <property type="entry name" value="MR_MLE"/>
    <property type="match status" value="1"/>
</dbReference>
<keyword evidence="1 3" id="KW-0456">Lyase</keyword>
<dbReference type="InterPro" id="IPR029065">
    <property type="entry name" value="Enolase_C-like"/>
</dbReference>
<accession>A0A517QCZ1</accession>
<sequence length="405" mass="45054">MQITKIETSIAESIMPGLLLVRIHTSEGIVGCGETYYAPHAVAAMIHDWMSHYLMGKNPLDIEAHWRFLYERATNFGSRGTELRAISAIDLALWDIFGQVTSQPVWQLLGGCVQESIRTYNSCGGPSYGGTSDKESKHTWPGHGSVGNQGPLNDYWSAVNEPVELARSLLSEGYQALKVWTLDFAAHKTNGPLHITHEDITRALEPFQKIRDALGSNIELIIDGHGFFQLAPALRIAKRLQEYDILWAEDLLRIDCVDTLADFRDKAGIPVAVSEMFNGPDDYRLALEKRAADFVMIDPTWVGGISQTRNITRLAQFYNIPVVMHDCTGPLTLLNGVHVAASSNNVAWQESLRAHLRILYPQLIDTPIEVEQGRIKVPQKPGLGVAWLPELFTPGTNQYRATELA</sequence>
<dbReference type="Pfam" id="PF02746">
    <property type="entry name" value="MR_MLE_N"/>
    <property type="match status" value="1"/>
</dbReference>
<proteinExistence type="predicted"/>
<dbReference type="PROSITE" id="PS00908">
    <property type="entry name" value="MR_MLE_1"/>
    <property type="match status" value="1"/>
</dbReference>
<dbReference type="InterPro" id="IPR036849">
    <property type="entry name" value="Enolase-like_C_sf"/>
</dbReference>
<dbReference type="InterPro" id="IPR013341">
    <property type="entry name" value="Mandelate_racemase_N_dom"/>
</dbReference>
<organism evidence="3 4">
    <name type="scientific">Gimesia panareensis</name>
    <dbReference type="NCBI Taxonomy" id="2527978"/>
    <lineage>
        <taxon>Bacteria</taxon>
        <taxon>Pseudomonadati</taxon>
        <taxon>Planctomycetota</taxon>
        <taxon>Planctomycetia</taxon>
        <taxon>Planctomycetales</taxon>
        <taxon>Planctomycetaceae</taxon>
        <taxon>Gimesia</taxon>
    </lineage>
</organism>
<feature type="domain" description="Mandelate racemase/muconate lactonizing enzyme C-terminal" evidence="2">
    <location>
        <begin position="159"/>
        <end position="270"/>
    </location>
</feature>
<dbReference type="Pfam" id="PF13378">
    <property type="entry name" value="MR_MLE_C"/>
    <property type="match status" value="1"/>
</dbReference>
<evidence type="ECO:0000256" key="1">
    <source>
        <dbReference type="ARBA" id="ARBA00023239"/>
    </source>
</evidence>
<dbReference type="InterPro" id="IPR034593">
    <property type="entry name" value="DgoD-like"/>
</dbReference>
<dbReference type="Gene3D" id="3.20.20.120">
    <property type="entry name" value="Enolase-like C-terminal domain"/>
    <property type="match status" value="1"/>
</dbReference>
<gene>
    <name evidence="3" type="primary">dgoD_2</name>
    <name evidence="3" type="ORF">Enr10x_48520</name>
</gene>
<dbReference type="InterPro" id="IPR029017">
    <property type="entry name" value="Enolase-like_N"/>
</dbReference>
<dbReference type="SFLD" id="SFLDS00001">
    <property type="entry name" value="Enolase"/>
    <property type="match status" value="1"/>
</dbReference>
<dbReference type="InterPro" id="IPR018110">
    <property type="entry name" value="Mandel_Rmase/mucon_lact_enz_CS"/>
</dbReference>
<dbReference type="RefSeq" id="WP_145451552.1">
    <property type="nucleotide sequence ID" value="NZ_CP037421.1"/>
</dbReference>
<evidence type="ECO:0000313" key="3">
    <source>
        <dbReference type="EMBL" id="QDT29497.1"/>
    </source>
</evidence>
<dbReference type="SUPFAM" id="SSF54826">
    <property type="entry name" value="Enolase N-terminal domain-like"/>
    <property type="match status" value="1"/>
</dbReference>
<dbReference type="PANTHER" id="PTHR48080:SF2">
    <property type="entry name" value="D-GALACTONATE DEHYDRATASE"/>
    <property type="match status" value="1"/>
</dbReference>
<dbReference type="CDD" id="cd03316">
    <property type="entry name" value="MR_like"/>
    <property type="match status" value="1"/>
</dbReference>
<name>A0A517QCZ1_9PLAN</name>